<gene>
    <name evidence="8 12" type="primary">nadE</name>
    <name evidence="12" type="ORF">GCM10011571_20990</name>
</gene>
<feature type="binding site" evidence="8">
    <location>
        <begin position="44"/>
        <end position="51"/>
    </location>
    <ligand>
        <name>ATP</name>
        <dbReference type="ChEBI" id="CHEBI:30616"/>
    </ligand>
</feature>
<dbReference type="AlphaFoldDB" id="A0A8J2VFC1"/>
<dbReference type="PANTHER" id="PTHR23090:SF9">
    <property type="entry name" value="GLUTAMINE-DEPENDENT NAD(+) SYNTHETASE"/>
    <property type="match status" value="1"/>
</dbReference>
<dbReference type="GO" id="GO:0004359">
    <property type="term" value="F:glutaminase activity"/>
    <property type="evidence" value="ECO:0007669"/>
    <property type="project" value="InterPro"/>
</dbReference>
<dbReference type="NCBIfam" id="TIGR00552">
    <property type="entry name" value="nadE"/>
    <property type="match status" value="1"/>
</dbReference>
<dbReference type="UniPathway" id="UPA00253">
    <property type="reaction ID" value="UER00333"/>
</dbReference>
<feature type="binding site" evidence="8">
    <location>
        <position position="151"/>
    </location>
    <ligand>
        <name>Mg(2+)</name>
        <dbReference type="ChEBI" id="CHEBI:18420"/>
    </ligand>
</feature>
<feature type="binding site" description="in other chain" evidence="8">
    <location>
        <position position="126"/>
    </location>
    <ligand>
        <name>deamido-NAD(+)</name>
        <dbReference type="ChEBI" id="CHEBI:58437"/>
        <note>ligand shared between two neighboring subunits</note>
    </ligand>
</feature>
<dbReference type="GO" id="GO:0009435">
    <property type="term" value="P:NAD+ biosynthetic process"/>
    <property type="evidence" value="ECO:0007669"/>
    <property type="project" value="UniProtKB-UniRule"/>
</dbReference>
<dbReference type="GO" id="GO:0005524">
    <property type="term" value="F:ATP binding"/>
    <property type="evidence" value="ECO:0007669"/>
    <property type="project" value="UniProtKB-UniRule"/>
</dbReference>
<reference evidence="12" key="1">
    <citation type="journal article" date="2014" name="Int. J. Syst. Evol. Microbiol.">
        <title>Complete genome sequence of Corynebacterium casei LMG S-19264T (=DSM 44701T), isolated from a smear-ripened cheese.</title>
        <authorList>
            <consortium name="US DOE Joint Genome Institute (JGI-PGF)"/>
            <person name="Walter F."/>
            <person name="Albersmeier A."/>
            <person name="Kalinowski J."/>
            <person name="Ruckert C."/>
        </authorList>
    </citation>
    <scope>NUCLEOTIDE SEQUENCE</scope>
    <source>
        <strain evidence="12">CGMCC 1.15179</strain>
    </source>
</reference>
<feature type="binding site" evidence="8">
    <location>
        <position position="197"/>
    </location>
    <ligand>
        <name>ATP</name>
        <dbReference type="ChEBI" id="CHEBI:30616"/>
    </ligand>
</feature>
<keyword evidence="3 8" id="KW-0479">Metal-binding</keyword>
<feature type="binding site" evidence="8">
    <location>
        <position position="146"/>
    </location>
    <ligand>
        <name>ATP</name>
        <dbReference type="ChEBI" id="CHEBI:30616"/>
    </ligand>
</feature>
<dbReference type="GO" id="GO:0008795">
    <property type="term" value="F:NAD+ synthase activity"/>
    <property type="evidence" value="ECO:0007669"/>
    <property type="project" value="UniProtKB-UniRule"/>
</dbReference>
<protein>
    <recommendedName>
        <fullName evidence="8 10">NH(3)-dependent NAD(+) synthetase</fullName>
        <ecNumber evidence="8 10">6.3.1.5</ecNumber>
    </recommendedName>
</protein>
<keyword evidence="7 8" id="KW-0520">NAD</keyword>
<dbReference type="CDD" id="cd00553">
    <property type="entry name" value="NAD_synthase"/>
    <property type="match status" value="1"/>
</dbReference>
<comment type="function">
    <text evidence="8">Catalyzes the ATP-dependent amidation of deamido-NAD to form NAD. Uses ammonia as a nitrogen source.</text>
</comment>
<keyword evidence="4 8" id="KW-0547">Nucleotide-binding</keyword>
<accession>A0A8J2VFC1</accession>
<dbReference type="InterPro" id="IPR003694">
    <property type="entry name" value="NAD_synthase"/>
</dbReference>
<dbReference type="InterPro" id="IPR014729">
    <property type="entry name" value="Rossmann-like_a/b/a_fold"/>
</dbReference>
<organism evidence="12 13">
    <name type="scientific">Marinithermofilum abyssi</name>
    <dbReference type="NCBI Taxonomy" id="1571185"/>
    <lineage>
        <taxon>Bacteria</taxon>
        <taxon>Bacillati</taxon>
        <taxon>Bacillota</taxon>
        <taxon>Bacilli</taxon>
        <taxon>Bacillales</taxon>
        <taxon>Thermoactinomycetaceae</taxon>
        <taxon>Marinithermofilum</taxon>
    </lineage>
</organism>
<feature type="binding site" evidence="8">
    <location>
        <position position="175"/>
    </location>
    <ligand>
        <name>ATP</name>
        <dbReference type="ChEBI" id="CHEBI:30616"/>
    </ligand>
</feature>
<dbReference type="NCBIfam" id="NF010587">
    <property type="entry name" value="PRK13980.1"/>
    <property type="match status" value="1"/>
</dbReference>
<evidence type="ECO:0000259" key="11">
    <source>
        <dbReference type="Pfam" id="PF02540"/>
    </source>
</evidence>
<keyword evidence="5 8" id="KW-0067">ATP-binding</keyword>
<dbReference type="GO" id="GO:0005737">
    <property type="term" value="C:cytoplasm"/>
    <property type="evidence" value="ECO:0007669"/>
    <property type="project" value="InterPro"/>
</dbReference>
<comment type="subunit">
    <text evidence="8">Homodimer.</text>
</comment>
<keyword evidence="6 8" id="KW-0460">Magnesium</keyword>
<keyword evidence="13" id="KW-1185">Reference proteome</keyword>
<evidence type="ECO:0000313" key="12">
    <source>
        <dbReference type="EMBL" id="GGE18852.1"/>
    </source>
</evidence>
<evidence type="ECO:0000256" key="6">
    <source>
        <dbReference type="ARBA" id="ARBA00022842"/>
    </source>
</evidence>
<evidence type="ECO:0000256" key="5">
    <source>
        <dbReference type="ARBA" id="ARBA00022840"/>
    </source>
</evidence>
<comment type="similarity">
    <text evidence="1 8 9">Belongs to the NAD synthetase family.</text>
</comment>
<feature type="domain" description="NAD/GMP synthase" evidence="11">
    <location>
        <begin position="23"/>
        <end position="261"/>
    </location>
</feature>
<proteinExistence type="inferred from homology"/>
<comment type="catalytic activity">
    <reaction evidence="8 10">
        <text>deamido-NAD(+) + NH4(+) + ATP = AMP + diphosphate + NAD(+) + H(+)</text>
        <dbReference type="Rhea" id="RHEA:21188"/>
        <dbReference type="ChEBI" id="CHEBI:15378"/>
        <dbReference type="ChEBI" id="CHEBI:28938"/>
        <dbReference type="ChEBI" id="CHEBI:30616"/>
        <dbReference type="ChEBI" id="CHEBI:33019"/>
        <dbReference type="ChEBI" id="CHEBI:57540"/>
        <dbReference type="ChEBI" id="CHEBI:58437"/>
        <dbReference type="ChEBI" id="CHEBI:456215"/>
        <dbReference type="EC" id="6.3.1.5"/>
    </reaction>
</comment>
<evidence type="ECO:0000256" key="9">
    <source>
        <dbReference type="RuleBase" id="RU003811"/>
    </source>
</evidence>
<evidence type="ECO:0000256" key="8">
    <source>
        <dbReference type="HAMAP-Rule" id="MF_00193"/>
    </source>
</evidence>
<dbReference type="Proteomes" id="UP000625210">
    <property type="component" value="Unassembled WGS sequence"/>
</dbReference>
<evidence type="ECO:0000256" key="4">
    <source>
        <dbReference type="ARBA" id="ARBA00022741"/>
    </source>
</evidence>
<evidence type="ECO:0000256" key="2">
    <source>
        <dbReference type="ARBA" id="ARBA00022598"/>
    </source>
</evidence>
<name>A0A8J2VFC1_9BACL</name>
<keyword evidence="2 8" id="KW-0436">Ligase</keyword>
<dbReference type="SUPFAM" id="SSF52402">
    <property type="entry name" value="Adenine nucleotide alpha hydrolases-like"/>
    <property type="match status" value="1"/>
</dbReference>
<comment type="caution">
    <text evidence="12">The sequence shown here is derived from an EMBL/GenBank/DDBJ whole genome shotgun (WGS) entry which is preliminary data.</text>
</comment>
<evidence type="ECO:0000256" key="1">
    <source>
        <dbReference type="ARBA" id="ARBA00005859"/>
    </source>
</evidence>
<dbReference type="FunFam" id="3.40.50.620:FF:000106">
    <property type="entry name" value="Glutamine-dependent NAD(+) synthetase"/>
    <property type="match status" value="1"/>
</dbReference>
<dbReference type="InterPro" id="IPR022310">
    <property type="entry name" value="NAD/GMP_synthase"/>
</dbReference>
<dbReference type="GO" id="GO:0003952">
    <property type="term" value="F:NAD+ synthase (glutamine-hydrolyzing) activity"/>
    <property type="evidence" value="ECO:0007669"/>
    <property type="project" value="InterPro"/>
</dbReference>
<evidence type="ECO:0000256" key="7">
    <source>
        <dbReference type="ARBA" id="ARBA00023027"/>
    </source>
</evidence>
<dbReference type="Pfam" id="PF02540">
    <property type="entry name" value="NAD_synthase"/>
    <property type="match status" value="1"/>
</dbReference>
<dbReference type="EC" id="6.3.1.5" evidence="8 10"/>
<dbReference type="GO" id="GO:0046872">
    <property type="term" value="F:metal ion binding"/>
    <property type="evidence" value="ECO:0007669"/>
    <property type="project" value="UniProtKB-KW"/>
</dbReference>
<dbReference type="Gene3D" id="3.40.50.620">
    <property type="entry name" value="HUPs"/>
    <property type="match status" value="1"/>
</dbReference>
<evidence type="ECO:0000256" key="10">
    <source>
        <dbReference type="RuleBase" id="RU003812"/>
    </source>
</evidence>
<evidence type="ECO:0000256" key="3">
    <source>
        <dbReference type="ARBA" id="ARBA00022723"/>
    </source>
</evidence>
<evidence type="ECO:0000313" key="13">
    <source>
        <dbReference type="Proteomes" id="UP000625210"/>
    </source>
</evidence>
<comment type="caution">
    <text evidence="8">Lacks conserved residue(s) required for the propagation of feature annotation.</text>
</comment>
<dbReference type="EMBL" id="BMHQ01000006">
    <property type="protein sequence ID" value="GGE18852.1"/>
    <property type="molecule type" value="Genomic_DNA"/>
</dbReference>
<feature type="binding site" evidence="8">
    <location>
        <position position="50"/>
    </location>
    <ligand>
        <name>Mg(2+)</name>
        <dbReference type="ChEBI" id="CHEBI:18420"/>
    </ligand>
</feature>
<dbReference type="PANTHER" id="PTHR23090">
    <property type="entry name" value="NH 3 /GLUTAMINE-DEPENDENT NAD + SYNTHETASE"/>
    <property type="match status" value="1"/>
</dbReference>
<dbReference type="InterPro" id="IPR022926">
    <property type="entry name" value="NH(3)-dep_NAD(+)_synth"/>
</dbReference>
<dbReference type="HAMAP" id="MF_00193">
    <property type="entry name" value="NadE_ammonia_dep"/>
    <property type="match status" value="1"/>
</dbReference>
<dbReference type="RefSeq" id="WP_229751920.1">
    <property type="nucleotide sequence ID" value="NZ_BMHQ01000006.1"/>
</dbReference>
<sequence length="283" mass="31803">MTAVHEMLEKAPYLRVDEEVIVRLLTTALKEEVEKAGIEHVVIGLSGGLDSALALYLCVEAFGKDRVLAVRMPYKTSSASSLEDAQAAIDDTGVESLTVEITPQVDAYFERFPDASPLRRGNKMARERMSILYDLSAARRALVIGTSNKSELLLGYGTQFGDLGSAVNPLGDLYKTQVRQLAAYMKVPESIIAKPPSADLWEDQTDEKELGFTYFDVDRLLYFLVDQRYDRDKCIAQGFDPEFVDGVARRIQINQYKRRTPVILKTSSRTVGIDFRYLRDWGL</sequence>
<reference evidence="12" key="2">
    <citation type="submission" date="2020-09" db="EMBL/GenBank/DDBJ databases">
        <authorList>
            <person name="Sun Q."/>
            <person name="Zhou Y."/>
        </authorList>
    </citation>
    <scope>NUCLEOTIDE SEQUENCE</scope>
    <source>
        <strain evidence="12">CGMCC 1.15179</strain>
    </source>
</reference>
<comment type="pathway">
    <text evidence="8">Cofactor biosynthesis; NAD(+) biosynthesis; NAD(+) from deamido-NAD(+) (ammonia route): step 1/1.</text>
</comment>